<evidence type="ECO:0000256" key="4">
    <source>
        <dbReference type="ARBA" id="ARBA00022679"/>
    </source>
</evidence>
<keyword evidence="2 9" id="KW-0055">Arginine biosynthesis</keyword>
<protein>
    <recommendedName>
        <fullName evidence="9">Arginine biosynthesis bifunctional protein ArgJ, mitochondrial</fullName>
    </recommendedName>
    <domain>
        <recommendedName>
            <fullName evidence="9">Glutamate N-acetyltransferase</fullName>
            <shortName evidence="9">GAT</shortName>
            <ecNumber evidence="9">2.3.1.35</ecNumber>
        </recommendedName>
        <alternativeName>
            <fullName evidence="9">Ornithine acetyltransferase</fullName>
            <shortName evidence="9">OATase</shortName>
        </alternativeName>
        <alternativeName>
            <fullName evidence="9">Ornithine transacetylase</fullName>
        </alternativeName>
    </domain>
    <domain>
        <recommendedName>
            <fullName evidence="9">Amino-acid acetyltransferase</fullName>
            <ecNumber evidence="9">2.3.1.1</ecNumber>
        </recommendedName>
        <alternativeName>
            <fullName evidence="9">N-acetylglutamate synthase</fullName>
            <shortName evidence="9">AGS</shortName>
        </alternativeName>
    </domain>
    <component>
        <recommendedName>
            <fullName evidence="9">Arginine biosynthesis bifunctional protein ArgJ alpha chain</fullName>
        </recommendedName>
    </component>
    <component>
        <recommendedName>
            <fullName evidence="9">Arginine biosynthesis bifunctional protein ArgJ beta chain</fullName>
        </recommendedName>
    </component>
</protein>
<feature type="site" description="Cleavage; by autolysis" evidence="9">
    <location>
        <begin position="255"/>
        <end position="256"/>
    </location>
</feature>
<dbReference type="Pfam" id="PF01960">
    <property type="entry name" value="ArgJ"/>
    <property type="match status" value="1"/>
</dbReference>
<dbReference type="EMBL" id="JAKJXP020000046">
    <property type="protein sequence ID" value="KAK7751654.1"/>
    <property type="molecule type" value="Genomic_DNA"/>
</dbReference>
<comment type="similarity">
    <text evidence="1 9">Belongs to the ArgJ family.</text>
</comment>
<dbReference type="CDD" id="cd02152">
    <property type="entry name" value="OAT"/>
    <property type="match status" value="1"/>
</dbReference>
<evidence type="ECO:0000256" key="5">
    <source>
        <dbReference type="ARBA" id="ARBA00022813"/>
    </source>
</evidence>
<feature type="compositionally biased region" description="Polar residues" evidence="10">
    <location>
        <begin position="40"/>
        <end position="54"/>
    </location>
</feature>
<dbReference type="FunFam" id="3.10.20.340:FF:000002">
    <property type="entry name" value="Arginine biosynthesis bifunctional protein ArgJ, mitochondrial"/>
    <property type="match status" value="1"/>
</dbReference>
<evidence type="ECO:0000256" key="7">
    <source>
        <dbReference type="ARBA" id="ARBA00023268"/>
    </source>
</evidence>
<comment type="caution">
    <text evidence="11">The sequence shown here is derived from an EMBL/GenBank/DDBJ whole genome shotgun (WGS) entry which is preliminary data.</text>
</comment>
<dbReference type="InterPro" id="IPR002813">
    <property type="entry name" value="Arg_biosynth_ArgJ"/>
</dbReference>
<dbReference type="AlphaFoldDB" id="A0AAN9YRP2"/>
<dbReference type="Gene3D" id="3.60.70.12">
    <property type="entry name" value="L-amino peptidase D-ALA esterase/amidase"/>
    <property type="match status" value="1"/>
</dbReference>
<organism evidence="11 12">
    <name type="scientific">Diatrype stigma</name>
    <dbReference type="NCBI Taxonomy" id="117547"/>
    <lineage>
        <taxon>Eukaryota</taxon>
        <taxon>Fungi</taxon>
        <taxon>Dikarya</taxon>
        <taxon>Ascomycota</taxon>
        <taxon>Pezizomycotina</taxon>
        <taxon>Sordariomycetes</taxon>
        <taxon>Xylariomycetidae</taxon>
        <taxon>Xylariales</taxon>
        <taxon>Diatrypaceae</taxon>
        <taxon>Diatrype</taxon>
    </lineage>
</organism>
<dbReference type="Gene3D" id="3.30.2330.10">
    <property type="entry name" value="arginine biosynthesis bifunctional protein suprefamily"/>
    <property type="match status" value="1"/>
</dbReference>
<dbReference type="FunFam" id="3.60.70.12:FF:000001">
    <property type="entry name" value="Arginine biosynthesis bifunctional protein ArgJ, chloroplastic"/>
    <property type="match status" value="1"/>
</dbReference>
<comment type="subunit">
    <text evidence="9">Heterodimer of an alpha and a beta chain.</text>
</comment>
<dbReference type="GO" id="GO:0004042">
    <property type="term" value="F:L-glutamate N-acetyltransferase activity"/>
    <property type="evidence" value="ECO:0007669"/>
    <property type="project" value="UniProtKB-UniRule"/>
</dbReference>
<dbReference type="EC" id="2.3.1.35" evidence="9"/>
<feature type="site" description="Involved in the stabilization of negative charge on the oxyanion by the formation of the oxyanion hole" evidence="9">
    <location>
        <position position="178"/>
    </location>
</feature>
<dbReference type="PANTHER" id="PTHR23100">
    <property type="entry name" value="ARGININE BIOSYNTHESIS BIFUNCTIONAL PROTEIN ARGJ"/>
    <property type="match status" value="1"/>
</dbReference>
<feature type="binding site" evidence="9">
    <location>
        <position position="245"/>
    </location>
    <ligand>
        <name>substrate</name>
    </ligand>
</feature>
<feature type="active site" description="Nucleophile" evidence="9">
    <location>
        <position position="256"/>
    </location>
</feature>
<feature type="binding site" evidence="9">
    <location>
        <position position="256"/>
    </location>
    <ligand>
        <name>substrate</name>
    </ligand>
</feature>
<sequence length="486" mass="50634">MAPKLSAGPLSSQLRLQQLQSLSRKAAGATTTTTSWTHAQQQRWYSAPANNSVPASKRKYVPTSGTYPRGFQVSGTVVGVKPANTTKPDLALLATDAAKPCAAAAVFTKNKFQAAPVTFSRALLQKRANAGLRGVVINSGCANAVTGRGGLADAAAMGHAADAALGAEEGSTIVMSTGVIGQRLPIQKILDNIPKAYEGLGDTHKHWLAAATAICTTDTFPKLISRTFALPSSPGVEYRIAGMTKGAGMIHPNMATLLGMIATDAPVAPDVAPAVLKHAVDRSFHSITIDGDTSTNDTVALLANGAAGGQKVVLPVSGTSAGADADYRAFRDAVTGVATDLAKLVVRDGEGATRFVTIRVAEAASRAAARRVASAIARSPLVKTALYGKDANWGRILCATGYSLVTEPGAPEAEVAEIDPERTNVSFVPTDGSPELKLLVDGEPEQVDEARAAEVLELEDLEILVRLGTGAEEATYWTCDYSHEYM</sequence>
<dbReference type="GO" id="GO:0005759">
    <property type="term" value="C:mitochondrial matrix"/>
    <property type="evidence" value="ECO:0007669"/>
    <property type="project" value="UniProtKB-SubCell"/>
</dbReference>
<feature type="chain" id="PRO_5042652275" description="Arginine biosynthesis bifunctional protein ArgJ beta chain" evidence="9">
    <location>
        <begin position="256"/>
        <end position="486"/>
    </location>
</feature>
<evidence type="ECO:0000256" key="6">
    <source>
        <dbReference type="ARBA" id="ARBA00023128"/>
    </source>
</evidence>
<keyword evidence="5 9" id="KW-0068">Autocatalytic cleavage</keyword>
<feature type="binding site" evidence="9">
    <location>
        <position position="216"/>
    </location>
    <ligand>
        <name>substrate</name>
    </ligand>
</feature>
<gene>
    <name evidence="11" type="primary">ECM42</name>
    <name evidence="11" type="ORF">SLS62_006314</name>
</gene>
<name>A0AAN9YRP2_9PEZI</name>
<evidence type="ECO:0000256" key="3">
    <source>
        <dbReference type="ARBA" id="ARBA00022605"/>
    </source>
</evidence>
<comment type="PTM">
    <text evidence="9">The alpha and beta chains are autoproteolytically processed from a single precursor protein within the mitochondrion.</text>
</comment>
<feature type="site" description="Involved in the stabilization of negative charge on the oxyanion by the formation of the oxyanion hole" evidence="9">
    <location>
        <position position="177"/>
    </location>
</feature>
<dbReference type="EC" id="2.3.1.1" evidence="9"/>
<dbReference type="NCBIfam" id="NF003802">
    <property type="entry name" value="PRK05388.1"/>
    <property type="match status" value="1"/>
</dbReference>
<evidence type="ECO:0000256" key="2">
    <source>
        <dbReference type="ARBA" id="ARBA00022571"/>
    </source>
</evidence>
<feature type="binding site" evidence="9">
    <location>
        <position position="350"/>
    </location>
    <ligand>
        <name>substrate</name>
    </ligand>
</feature>
<dbReference type="GO" id="GO:0004358">
    <property type="term" value="F:L-glutamate N-acetyltransferase activity, acting on acetyl-L-ornithine as donor"/>
    <property type="evidence" value="ECO:0007669"/>
    <property type="project" value="UniProtKB-UniRule"/>
</dbReference>
<dbReference type="Gene3D" id="3.10.20.340">
    <property type="entry name" value="ArgJ beta chain, C-terminal domain"/>
    <property type="match status" value="1"/>
</dbReference>
<evidence type="ECO:0000256" key="8">
    <source>
        <dbReference type="ARBA" id="ARBA00023315"/>
    </source>
</evidence>
<accession>A0AAN9YRP2</accession>
<proteinExistence type="inferred from homology"/>
<keyword evidence="7 9" id="KW-0511">Multifunctional enzyme</keyword>
<comment type="function">
    <text evidence="9">Catalyzes two activities which are involved in the cyclic version of arginine biosynthesis: the synthesis of acetylglutamate from glutamate and acetyl-CoA, and of ornithine by transacetylation between acetylornithine and glutamate.</text>
</comment>
<comment type="catalytic activity">
    <reaction evidence="9">
        <text>N(2)-acetyl-L-ornithine + L-glutamate = N-acetyl-L-glutamate + L-ornithine</text>
        <dbReference type="Rhea" id="RHEA:15349"/>
        <dbReference type="ChEBI" id="CHEBI:29985"/>
        <dbReference type="ChEBI" id="CHEBI:44337"/>
        <dbReference type="ChEBI" id="CHEBI:46911"/>
        <dbReference type="ChEBI" id="CHEBI:57805"/>
        <dbReference type="EC" id="2.3.1.35"/>
    </reaction>
</comment>
<evidence type="ECO:0000313" key="11">
    <source>
        <dbReference type="EMBL" id="KAK7751654.1"/>
    </source>
</evidence>
<keyword evidence="12" id="KW-1185">Reference proteome</keyword>
<dbReference type="NCBIfam" id="TIGR00120">
    <property type="entry name" value="ArgJ"/>
    <property type="match status" value="1"/>
</dbReference>
<keyword evidence="4 9" id="KW-0808">Transferase</keyword>
<comment type="caution">
    <text evidence="9">Lacks conserved residue(s) required for the propagation of feature annotation.</text>
</comment>
<feature type="region of interest" description="Disordered" evidence="10">
    <location>
        <begin position="31"/>
        <end position="57"/>
    </location>
</feature>
<evidence type="ECO:0000256" key="1">
    <source>
        <dbReference type="ARBA" id="ARBA00006774"/>
    </source>
</evidence>
<comment type="catalytic activity">
    <reaction evidence="9">
        <text>L-glutamate + acetyl-CoA = N-acetyl-L-glutamate + CoA + H(+)</text>
        <dbReference type="Rhea" id="RHEA:24292"/>
        <dbReference type="ChEBI" id="CHEBI:15378"/>
        <dbReference type="ChEBI" id="CHEBI:29985"/>
        <dbReference type="ChEBI" id="CHEBI:44337"/>
        <dbReference type="ChEBI" id="CHEBI:57287"/>
        <dbReference type="ChEBI" id="CHEBI:57288"/>
        <dbReference type="EC" id="2.3.1.1"/>
    </reaction>
</comment>
<keyword evidence="3 9" id="KW-0028">Amino-acid biosynthesis</keyword>
<keyword evidence="8 9" id="KW-0012">Acyltransferase</keyword>
<dbReference type="SUPFAM" id="SSF56266">
    <property type="entry name" value="DmpA/ArgJ-like"/>
    <property type="match status" value="1"/>
</dbReference>
<dbReference type="Proteomes" id="UP001320420">
    <property type="component" value="Unassembled WGS sequence"/>
</dbReference>
<evidence type="ECO:0000256" key="10">
    <source>
        <dbReference type="SAM" id="MobiDB-lite"/>
    </source>
</evidence>
<evidence type="ECO:0000313" key="12">
    <source>
        <dbReference type="Proteomes" id="UP001320420"/>
    </source>
</evidence>
<keyword evidence="6 9" id="KW-0496">Mitochondrion</keyword>
<dbReference type="HAMAP" id="MF_01106">
    <property type="entry name" value="ArgJ"/>
    <property type="match status" value="1"/>
</dbReference>
<dbReference type="InterPro" id="IPR016117">
    <property type="entry name" value="ArgJ-like_dom_sf"/>
</dbReference>
<comment type="subcellular location">
    <subcellularLocation>
        <location evidence="9">Mitochondrion matrix</location>
    </subcellularLocation>
</comment>
<evidence type="ECO:0000256" key="9">
    <source>
        <dbReference type="HAMAP-Rule" id="MF_03124"/>
    </source>
</evidence>
<dbReference type="GO" id="GO:0006526">
    <property type="term" value="P:L-arginine biosynthetic process"/>
    <property type="evidence" value="ECO:0007669"/>
    <property type="project" value="UniProtKB-UniRule"/>
</dbReference>
<reference evidence="11 12" key="1">
    <citation type="submission" date="2024-02" db="EMBL/GenBank/DDBJ databases">
        <title>De novo assembly and annotation of 12 fungi associated with fruit tree decline syndrome in Ontario, Canada.</title>
        <authorList>
            <person name="Sulman M."/>
            <person name="Ellouze W."/>
            <person name="Ilyukhin E."/>
        </authorList>
    </citation>
    <scope>NUCLEOTIDE SEQUENCE [LARGE SCALE GENOMIC DNA]</scope>
    <source>
        <strain evidence="11 12">M11/M66-122</strain>
    </source>
</reference>
<feature type="chain" id="PRO_5042652274" description="Arginine biosynthesis bifunctional protein ArgJ alpha chain" evidence="9">
    <location>
        <begin position="1"/>
        <end position="255"/>
    </location>
</feature>
<dbReference type="GO" id="GO:0006592">
    <property type="term" value="P:ornithine biosynthetic process"/>
    <property type="evidence" value="ECO:0007669"/>
    <property type="project" value="TreeGrafter"/>
</dbReference>
<comment type="pathway">
    <text evidence="9">Amino-acid biosynthesis; L-arginine biosynthesis; L-ornithine and N-acetyl-L-glutamate from L-glutamate and N(2)-acetyl-L-ornithine (cyclic): step 1/1.</text>
</comment>
<dbReference type="PANTHER" id="PTHR23100:SF0">
    <property type="entry name" value="ARGININE BIOSYNTHESIS BIFUNCTIONAL PROTEIN ARGJ, MITOCHONDRIAL"/>
    <property type="match status" value="1"/>
</dbReference>
<comment type="pathway">
    <text evidence="9">Amino-acid biosynthesis; L-arginine biosynthesis; N(2)-acetyl-L-ornithine from L-glutamate: step 1/4.</text>
</comment>
<dbReference type="InterPro" id="IPR042195">
    <property type="entry name" value="ArgJ_beta_C"/>
</dbReference>